<feature type="transmembrane region" description="Helical" evidence="1">
    <location>
        <begin position="89"/>
        <end position="107"/>
    </location>
</feature>
<reference evidence="2" key="1">
    <citation type="submission" date="2023-08" db="EMBL/GenBank/DDBJ databases">
        <authorList>
            <person name="Chen Y."/>
            <person name="Shah S."/>
            <person name="Dougan E. K."/>
            <person name="Thang M."/>
            <person name="Chan C."/>
        </authorList>
    </citation>
    <scope>NUCLEOTIDE SEQUENCE</scope>
</reference>
<comment type="caution">
    <text evidence="2">The sequence shown here is derived from an EMBL/GenBank/DDBJ whole genome shotgun (WGS) entry which is preliminary data.</text>
</comment>
<dbReference type="AlphaFoldDB" id="A0AA36I1D5"/>
<accession>A0AA36I1D5</accession>
<feature type="transmembrane region" description="Helical" evidence="1">
    <location>
        <begin position="202"/>
        <end position="222"/>
    </location>
</feature>
<sequence length="618" mass="68174">MPYLLATCSESSTGRNMGRANFWTQDEDGGQHMRWKRCFGGSLVFLFQFTRALAVGLIFLSHVWHLELVYGRLIALQESYGEQLPCTHLIRWLLLSLVPAMSALVPASFLNLKALVLAIASALSTALMISAALFWMAITVPLQDLRSVDRGAASVVQSSDLTYAIGSLWRQRLEILLSITCMAANIAAVALDFMFNTELSNFLQIVALSVDGLWTACCITWLSGIRLNAPRVHKDKEVKKEVQYRQPCTCQEAGSCDGCIWEQNVASLARRQILPGQLLDLYAALGGDGDGTPDPHHLRVSKTQSIVAMVLGAEAMPHFEPERSTTGDVVWQAIIPATASRGRDGCGSSLASLLPAGPADLAPRMVTHHWGNRFVDLVAAVVADALGLNHFDTLAQNLSEDHAGRRSEVNKLKEKLWNRGLGDQPYWICAVCINQHSSICNNPRSFCDTVTGQPVPCCECDTPKILNDQYLQCELNKFDDMMMHLYYVHGSAFVQVLAIDRDFEIFSRAWCLAEMVQADACRMDQHVLLHSPEALEKNSARLVSIRVQDCSATRPEDKEAILSNIGGAREQEQFNDRLRDLLLGAKGLLAKWLDGQTNLQGIGAVAARVKAETRAHED</sequence>
<organism evidence="2 3">
    <name type="scientific">Effrenium voratum</name>
    <dbReference type="NCBI Taxonomy" id="2562239"/>
    <lineage>
        <taxon>Eukaryota</taxon>
        <taxon>Sar</taxon>
        <taxon>Alveolata</taxon>
        <taxon>Dinophyceae</taxon>
        <taxon>Suessiales</taxon>
        <taxon>Symbiodiniaceae</taxon>
        <taxon>Effrenium</taxon>
    </lineage>
</organism>
<keyword evidence="1" id="KW-1133">Transmembrane helix</keyword>
<evidence type="ECO:0000313" key="2">
    <source>
        <dbReference type="EMBL" id="CAJ1377928.1"/>
    </source>
</evidence>
<protein>
    <submittedName>
        <fullName evidence="2">Uncharacterized protein</fullName>
    </submittedName>
</protein>
<dbReference type="Proteomes" id="UP001178507">
    <property type="component" value="Unassembled WGS sequence"/>
</dbReference>
<feature type="transmembrane region" description="Helical" evidence="1">
    <location>
        <begin position="43"/>
        <end position="64"/>
    </location>
</feature>
<gene>
    <name evidence="2" type="ORF">EVOR1521_LOCUS6609</name>
</gene>
<keyword evidence="1" id="KW-0812">Transmembrane</keyword>
<evidence type="ECO:0000313" key="3">
    <source>
        <dbReference type="Proteomes" id="UP001178507"/>
    </source>
</evidence>
<dbReference type="EMBL" id="CAUJNA010000501">
    <property type="protein sequence ID" value="CAJ1377928.1"/>
    <property type="molecule type" value="Genomic_DNA"/>
</dbReference>
<keyword evidence="3" id="KW-1185">Reference proteome</keyword>
<feature type="transmembrane region" description="Helical" evidence="1">
    <location>
        <begin position="175"/>
        <end position="195"/>
    </location>
</feature>
<keyword evidence="1" id="KW-0472">Membrane</keyword>
<evidence type="ECO:0000256" key="1">
    <source>
        <dbReference type="SAM" id="Phobius"/>
    </source>
</evidence>
<feature type="transmembrane region" description="Helical" evidence="1">
    <location>
        <begin position="114"/>
        <end position="138"/>
    </location>
</feature>
<proteinExistence type="predicted"/>
<name>A0AA36I1D5_9DINO</name>